<accession>A0A3B0C0M2</accession>
<evidence type="ECO:0000256" key="1">
    <source>
        <dbReference type="SAM" id="Phobius"/>
    </source>
</evidence>
<name>A0A3B0C0M2_9FLAO</name>
<comment type="caution">
    <text evidence="3">The sequence shown here is derived from an EMBL/GenBank/DDBJ whole genome shotgun (WGS) entry which is preliminary data.</text>
</comment>
<keyword evidence="1" id="KW-0812">Transmembrane</keyword>
<evidence type="ECO:0000259" key="2">
    <source>
        <dbReference type="Pfam" id="PF04892"/>
    </source>
</evidence>
<dbReference type="PANTHER" id="PTHR28008">
    <property type="entry name" value="DOMAIN PROTEIN, PUTATIVE (AFU_ORTHOLOGUE AFUA_3G10980)-RELATED"/>
    <property type="match status" value="1"/>
</dbReference>
<dbReference type="EMBL" id="RBCJ01000003">
    <property type="protein sequence ID" value="RKN79525.1"/>
    <property type="molecule type" value="Genomic_DNA"/>
</dbReference>
<organism evidence="3 4">
    <name type="scientific">Ulvibacterium marinum</name>
    <dbReference type="NCBI Taxonomy" id="2419782"/>
    <lineage>
        <taxon>Bacteria</taxon>
        <taxon>Pseudomonadati</taxon>
        <taxon>Bacteroidota</taxon>
        <taxon>Flavobacteriia</taxon>
        <taxon>Flavobacteriales</taxon>
        <taxon>Flavobacteriaceae</taxon>
        <taxon>Ulvibacterium</taxon>
    </lineage>
</organism>
<feature type="transmembrane region" description="Helical" evidence="1">
    <location>
        <begin position="28"/>
        <end position="47"/>
    </location>
</feature>
<feature type="transmembrane region" description="Helical" evidence="1">
    <location>
        <begin position="92"/>
        <end position="109"/>
    </location>
</feature>
<reference evidence="3 4" key="1">
    <citation type="submission" date="2018-10" db="EMBL/GenBank/DDBJ databases">
        <title>Ulvibacterium marinum gen. nov., sp. nov., a novel marine bacterium of the family Flavobacteriaceae, isolated from a culture of the green alga Ulva prolifera.</title>
        <authorList>
            <person name="Zhang Z."/>
        </authorList>
    </citation>
    <scope>NUCLEOTIDE SEQUENCE [LARGE SCALE GENOMIC DNA]</scope>
    <source>
        <strain evidence="3 4">CCMM003</strain>
    </source>
</reference>
<feature type="transmembrane region" description="Helical" evidence="1">
    <location>
        <begin position="59"/>
        <end position="80"/>
    </location>
</feature>
<dbReference type="NCBIfam" id="NF037970">
    <property type="entry name" value="vanZ_1"/>
    <property type="match status" value="1"/>
</dbReference>
<keyword evidence="1" id="KW-0472">Membrane</keyword>
<feature type="domain" description="VanZ-like" evidence="2">
    <location>
        <begin position="17"/>
        <end position="107"/>
    </location>
</feature>
<sequence>MVFVAFSSLYSFEDTSVPTINIPHLDKVVHFTFYFVAAILGLLSFRIRVTQGAPLRKLIIVMLLFLTIFGIIIEVIQYGFTTSRAGDIFDALANTLGALAGLVTAKMLFSSKNRLNWK</sequence>
<evidence type="ECO:0000313" key="3">
    <source>
        <dbReference type="EMBL" id="RKN79525.1"/>
    </source>
</evidence>
<evidence type="ECO:0000313" key="4">
    <source>
        <dbReference type="Proteomes" id="UP000276603"/>
    </source>
</evidence>
<gene>
    <name evidence="3" type="ORF">D7Z94_14560</name>
</gene>
<dbReference type="Proteomes" id="UP000276603">
    <property type="component" value="Unassembled WGS sequence"/>
</dbReference>
<keyword evidence="4" id="KW-1185">Reference proteome</keyword>
<dbReference type="Pfam" id="PF04892">
    <property type="entry name" value="VanZ"/>
    <property type="match status" value="1"/>
</dbReference>
<dbReference type="AlphaFoldDB" id="A0A3B0C0M2"/>
<dbReference type="PANTHER" id="PTHR28008:SF1">
    <property type="entry name" value="DOMAIN PROTEIN, PUTATIVE (AFU_ORTHOLOGUE AFUA_3G10980)-RELATED"/>
    <property type="match status" value="1"/>
</dbReference>
<keyword evidence="1" id="KW-1133">Transmembrane helix</keyword>
<dbReference type="InterPro" id="IPR006976">
    <property type="entry name" value="VanZ-like"/>
</dbReference>
<proteinExistence type="predicted"/>
<protein>
    <submittedName>
        <fullName evidence="3">VanZ family protein</fullName>
    </submittedName>
</protein>